<gene>
    <name evidence="1" type="ORF">HGRIS_006182</name>
</gene>
<dbReference type="EMBL" id="JASNQZ010000001">
    <property type="protein sequence ID" value="KAL0961215.1"/>
    <property type="molecule type" value="Genomic_DNA"/>
</dbReference>
<name>A0ABR3K0Q4_9AGAR</name>
<reference evidence="2" key="1">
    <citation type="submission" date="2024-06" db="EMBL/GenBank/DDBJ databases">
        <title>Multi-omics analyses provide insights into the biosynthesis of the anticancer antibiotic pleurotin in Hohenbuehelia grisea.</title>
        <authorList>
            <person name="Weaver J.A."/>
            <person name="Alberti F."/>
        </authorList>
    </citation>
    <scope>NUCLEOTIDE SEQUENCE [LARGE SCALE GENOMIC DNA]</scope>
    <source>
        <strain evidence="2">T-177</strain>
    </source>
</reference>
<proteinExistence type="predicted"/>
<keyword evidence="2" id="KW-1185">Reference proteome</keyword>
<comment type="caution">
    <text evidence="1">The sequence shown here is derived from an EMBL/GenBank/DDBJ whole genome shotgun (WGS) entry which is preliminary data.</text>
</comment>
<organism evidence="1 2">
    <name type="scientific">Hohenbuehelia grisea</name>
    <dbReference type="NCBI Taxonomy" id="104357"/>
    <lineage>
        <taxon>Eukaryota</taxon>
        <taxon>Fungi</taxon>
        <taxon>Dikarya</taxon>
        <taxon>Basidiomycota</taxon>
        <taxon>Agaricomycotina</taxon>
        <taxon>Agaricomycetes</taxon>
        <taxon>Agaricomycetidae</taxon>
        <taxon>Agaricales</taxon>
        <taxon>Pleurotineae</taxon>
        <taxon>Pleurotaceae</taxon>
        <taxon>Hohenbuehelia</taxon>
    </lineage>
</organism>
<evidence type="ECO:0000313" key="2">
    <source>
        <dbReference type="Proteomes" id="UP001556367"/>
    </source>
</evidence>
<accession>A0ABR3K0Q4</accession>
<dbReference type="Proteomes" id="UP001556367">
    <property type="component" value="Unassembled WGS sequence"/>
</dbReference>
<sequence>MWALTTSPLPKASQVPFSHFIALAKLAHMYGFRLAREWALACLYTLITSDYSPLRHAPSELFVRLLHLALRCSDARIAVVVQSMWSDRIHIGQLPAGPAIVFAEEYDFRLLLVHAYYAQMLRMVPGRALGKLPVADDSGLSPSQKTHILEGYYSLLVYWRHLRDNPLDIPLSESSTCSSHDMCVAAWKDRWTYTAEYPIPFPSVDILRRLRFMKTSLVEDRTLQSCMSSRCRNAALGALVKKTHEIGDNMFHHFDL</sequence>
<evidence type="ECO:0000313" key="1">
    <source>
        <dbReference type="EMBL" id="KAL0961215.1"/>
    </source>
</evidence>
<protein>
    <submittedName>
        <fullName evidence="1">Uncharacterized protein</fullName>
    </submittedName>
</protein>